<keyword evidence="3" id="KW-0819">tRNA processing</keyword>
<feature type="region of interest" description="Disordered" evidence="9">
    <location>
        <begin position="83"/>
        <end position="120"/>
    </location>
</feature>
<evidence type="ECO:0000256" key="2">
    <source>
        <dbReference type="ARBA" id="ARBA00022679"/>
    </source>
</evidence>
<evidence type="ECO:0000256" key="5">
    <source>
        <dbReference type="ARBA" id="ARBA00022723"/>
    </source>
</evidence>
<organism evidence="12 13">
    <name type="scientific">Helicobacter macacae MIT 99-5501</name>
    <dbReference type="NCBI Taxonomy" id="1357400"/>
    <lineage>
        <taxon>Bacteria</taxon>
        <taxon>Pseudomonadati</taxon>
        <taxon>Campylobacterota</taxon>
        <taxon>Epsilonproteobacteria</taxon>
        <taxon>Campylobacterales</taxon>
        <taxon>Helicobacteraceae</taxon>
        <taxon>Helicobacter</taxon>
    </lineage>
</organism>
<gene>
    <name evidence="12" type="ORF">HMPREF2086_00597</name>
</gene>
<dbReference type="PANTHER" id="PTHR46173:SF1">
    <property type="entry name" value="CCA TRNA NUCLEOTIDYLTRANSFERASE 1, MITOCHONDRIAL"/>
    <property type="match status" value="1"/>
</dbReference>
<dbReference type="EMBL" id="AZJI01000001">
    <property type="protein sequence ID" value="ETD25257.1"/>
    <property type="molecule type" value="Genomic_DNA"/>
</dbReference>
<name>V8CDS7_9HELI</name>
<dbReference type="Gene3D" id="3.30.460.10">
    <property type="entry name" value="Beta Polymerase, domain 2"/>
    <property type="match status" value="1"/>
</dbReference>
<dbReference type="SUPFAM" id="SSF81301">
    <property type="entry name" value="Nucleotidyltransferase"/>
    <property type="match status" value="2"/>
</dbReference>
<dbReference type="AlphaFoldDB" id="V8CDS7"/>
<evidence type="ECO:0008006" key="14">
    <source>
        <dbReference type="Google" id="ProtNLM"/>
    </source>
</evidence>
<comment type="caution">
    <text evidence="12">The sequence shown here is derived from an EMBL/GenBank/DDBJ whole genome shotgun (WGS) entry which is preliminary data.</text>
</comment>
<dbReference type="SUPFAM" id="SSF81891">
    <property type="entry name" value="Poly A polymerase C-terminal region-like"/>
    <property type="match status" value="1"/>
</dbReference>
<dbReference type="STRING" id="1357400.HMPREF2086_00597"/>
<evidence type="ECO:0000259" key="10">
    <source>
        <dbReference type="Pfam" id="PF01743"/>
    </source>
</evidence>
<dbReference type="HOGENOM" id="CLU_015961_3_1_7"/>
<keyword evidence="8" id="KW-0694">RNA-binding</keyword>
<dbReference type="OrthoDB" id="9805698at2"/>
<feature type="domain" description="Poly A polymerase head" evidence="10">
    <location>
        <begin position="27"/>
        <end position="84"/>
    </location>
</feature>
<dbReference type="Pfam" id="PF01743">
    <property type="entry name" value="PolyA_pol"/>
    <property type="match status" value="2"/>
</dbReference>
<evidence type="ECO:0000256" key="6">
    <source>
        <dbReference type="ARBA" id="ARBA00022741"/>
    </source>
</evidence>
<dbReference type="Proteomes" id="UP000018731">
    <property type="component" value="Unassembled WGS sequence"/>
</dbReference>
<keyword evidence="2 8" id="KW-0808">Transferase</keyword>
<evidence type="ECO:0000313" key="12">
    <source>
        <dbReference type="EMBL" id="ETD25257.1"/>
    </source>
</evidence>
<dbReference type="CDD" id="cd05398">
    <property type="entry name" value="NT_ClassII-CCAase"/>
    <property type="match status" value="1"/>
</dbReference>
<dbReference type="GO" id="GO:0000049">
    <property type="term" value="F:tRNA binding"/>
    <property type="evidence" value="ECO:0007669"/>
    <property type="project" value="TreeGrafter"/>
</dbReference>
<evidence type="ECO:0000256" key="9">
    <source>
        <dbReference type="SAM" id="MobiDB-lite"/>
    </source>
</evidence>
<dbReference type="GO" id="GO:0046872">
    <property type="term" value="F:metal ion binding"/>
    <property type="evidence" value="ECO:0007669"/>
    <property type="project" value="UniProtKB-KW"/>
</dbReference>
<sequence length="546" mass="60491">MEQIASKYISSEILAVLEKLESNGFSAFIVGGCVRDMLLGIPPKDFDIATDALPSEVVDIFDKAGHKCLEIGKKYGTISVSKTPIKTNDSAKNDSPKTQKSPKNMQSIEKSQKRSEAIKATNDEAMSDFVEITTFRKDSAYIDGRHPQRVEFGKSICEDLSRRDFTINALALAPHKPQKISDKSGDKGGQNSGQIIDIYGGVEDLKRKRVACVGNPSERFSEDYLRILRALRFSSVLGFAIEPKTKRAIKKQIQKLDYLPKERINAEFSKLLLGDFACEVLSEYSEVLGVIFGESTMRSCRESLGFSLDFDLEGLATLGTLPPQLPLLAPLKNAPKDLVTRLSVLCYGLFAKDFGKDFATKSSETNSTLKNALKNLRYSNEITSQVCFLVSFANVALAKIYEAGQCQKSLKIALKLLAKECAPNALIAEQKMLALFEFLDIICDSKPKIAQAKSSFCQVLYHKECFCLSHLAIKGDEVKSILQKIKQKHSLDSLSSKRVGEVLDFLLRAVIEEQIPNTKSALKSASEKYLHDLAQSVSKTCKEEKC</sequence>
<evidence type="ECO:0000256" key="1">
    <source>
        <dbReference type="ARBA" id="ARBA00001946"/>
    </source>
</evidence>
<dbReference type="InterPro" id="IPR032828">
    <property type="entry name" value="PolyA_RNA-bd"/>
</dbReference>
<evidence type="ECO:0000256" key="4">
    <source>
        <dbReference type="ARBA" id="ARBA00022695"/>
    </source>
</evidence>
<accession>V8CDS7</accession>
<dbReference type="PATRIC" id="fig|1357400.3.peg.817"/>
<protein>
    <recommendedName>
        <fullName evidence="14">Poly A polymerase head domain-containing protein</fullName>
    </recommendedName>
</protein>
<dbReference type="InterPro" id="IPR043519">
    <property type="entry name" value="NT_sf"/>
</dbReference>
<feature type="compositionally biased region" description="Polar residues" evidence="9">
    <location>
        <begin position="98"/>
        <end position="109"/>
    </location>
</feature>
<feature type="domain" description="tRNA nucleotidyltransferase/poly(A) polymerase RNA and SrmB- binding" evidence="11">
    <location>
        <begin position="238"/>
        <end position="277"/>
    </location>
</feature>
<dbReference type="InterPro" id="IPR050264">
    <property type="entry name" value="Bact_CCA-adding_enz_type3_sf"/>
</dbReference>
<comment type="cofactor">
    <cofactor evidence="1">
        <name>Mg(2+)</name>
        <dbReference type="ChEBI" id="CHEBI:18420"/>
    </cofactor>
</comment>
<dbReference type="PANTHER" id="PTHR46173">
    <property type="entry name" value="CCA TRNA NUCLEOTIDYLTRANSFERASE 1, MITOCHONDRIAL"/>
    <property type="match status" value="1"/>
</dbReference>
<evidence type="ECO:0000256" key="3">
    <source>
        <dbReference type="ARBA" id="ARBA00022694"/>
    </source>
</evidence>
<evidence type="ECO:0000313" key="13">
    <source>
        <dbReference type="Proteomes" id="UP000018731"/>
    </source>
</evidence>
<evidence type="ECO:0000256" key="7">
    <source>
        <dbReference type="ARBA" id="ARBA00022842"/>
    </source>
</evidence>
<dbReference type="PROSITE" id="PS51257">
    <property type="entry name" value="PROKAR_LIPOPROTEIN"/>
    <property type="match status" value="1"/>
</dbReference>
<comment type="similarity">
    <text evidence="8">Belongs to the tRNA nucleotidyltransferase/poly(A) polymerase family.</text>
</comment>
<keyword evidence="4" id="KW-0548">Nucleotidyltransferase</keyword>
<keyword evidence="6" id="KW-0547">Nucleotide-binding</keyword>
<dbReference type="InterPro" id="IPR002646">
    <property type="entry name" value="PolA_pol_head_dom"/>
</dbReference>
<reference evidence="12 13" key="1">
    <citation type="journal article" date="2014" name="Genome Announc.">
        <title>Draft genome sequences of six enterohepatic helicobacter species isolated from humans and one from rhesus macaques.</title>
        <authorList>
            <person name="Shen Z."/>
            <person name="Sheh A."/>
            <person name="Young S.K."/>
            <person name="Abouelliel A."/>
            <person name="Ward D.V."/>
            <person name="Earl A.M."/>
            <person name="Fox J.G."/>
        </authorList>
    </citation>
    <scope>NUCLEOTIDE SEQUENCE [LARGE SCALE GENOMIC DNA]</scope>
    <source>
        <strain evidence="12 13">MIT 99-5501</strain>
    </source>
</reference>
<feature type="domain" description="Poly A polymerase head" evidence="10">
    <location>
        <begin position="105"/>
        <end position="210"/>
    </location>
</feature>
<evidence type="ECO:0000256" key="8">
    <source>
        <dbReference type="RuleBase" id="RU003953"/>
    </source>
</evidence>
<keyword evidence="5" id="KW-0479">Metal-binding</keyword>
<evidence type="ECO:0000259" key="11">
    <source>
        <dbReference type="Pfam" id="PF12627"/>
    </source>
</evidence>
<dbReference type="RefSeq" id="WP_023927322.1">
    <property type="nucleotide sequence ID" value="NZ_KI669454.1"/>
</dbReference>
<dbReference type="GO" id="GO:0008033">
    <property type="term" value="P:tRNA processing"/>
    <property type="evidence" value="ECO:0007669"/>
    <property type="project" value="UniProtKB-KW"/>
</dbReference>
<dbReference type="eggNOG" id="COG0617">
    <property type="taxonomic scope" value="Bacteria"/>
</dbReference>
<keyword evidence="13" id="KW-1185">Reference proteome</keyword>
<keyword evidence="7" id="KW-0460">Magnesium</keyword>
<dbReference type="Pfam" id="PF12627">
    <property type="entry name" value="PolyA_pol_RNAbd"/>
    <property type="match status" value="1"/>
</dbReference>
<dbReference type="Gene3D" id="1.10.3090.10">
    <property type="entry name" value="cca-adding enzyme, domain 2"/>
    <property type="match status" value="1"/>
</dbReference>
<dbReference type="GO" id="GO:0000166">
    <property type="term" value="F:nucleotide binding"/>
    <property type="evidence" value="ECO:0007669"/>
    <property type="project" value="UniProtKB-KW"/>
</dbReference>
<proteinExistence type="inferred from homology"/>
<dbReference type="GO" id="GO:0016779">
    <property type="term" value="F:nucleotidyltransferase activity"/>
    <property type="evidence" value="ECO:0007669"/>
    <property type="project" value="UniProtKB-KW"/>
</dbReference>